<gene>
    <name evidence="1" type="ORF">MC7420_4234</name>
</gene>
<name>B4VVB0_9CYAN</name>
<organism evidence="1 2">
    <name type="scientific">Coleofasciculus chthonoplastes PCC 7420</name>
    <dbReference type="NCBI Taxonomy" id="118168"/>
    <lineage>
        <taxon>Bacteria</taxon>
        <taxon>Bacillati</taxon>
        <taxon>Cyanobacteriota</taxon>
        <taxon>Cyanophyceae</taxon>
        <taxon>Coleofasciculales</taxon>
        <taxon>Coleofasciculaceae</taxon>
        <taxon>Coleofasciculus</taxon>
    </lineage>
</organism>
<evidence type="ECO:0000313" key="1">
    <source>
        <dbReference type="EMBL" id="EDX74249.1"/>
    </source>
</evidence>
<dbReference type="STRING" id="118168.MC7420_4234"/>
<sequence length="361" mass="41078">MTPATVEQATFLQNATIQQHNLSALNKTRIRFKIGLKNTTRKTAPKWQQILKANTAKTDGEEHTSSDLEKVTRSEVGLRGISCFKALDEATTQLRREIDSIKDWMTLDDGDYICTIELAPLVWQRLIEIRDVLAPSLRQELKQKYASGRAEFESRIEEFLSAQAWNLTDDEREVARTELITKFPKFEELEDYLQVIIGRPVIIPALSEQLNQEQADCLNRITQFIAEYDSNLQASLEKAAIAGGQQLAVQLLEDLSQWEPGKKPARFRKRIEKHLQKIQVLIGNASPNSSSTLAQLMERIQKVLETASVDAKKLDSQGKGALQEKMNQIYQRLLGEQRKLIELAQEEGLDRSEWVIFNGNS</sequence>
<protein>
    <submittedName>
        <fullName evidence="1">Uncharacterized protein</fullName>
    </submittedName>
</protein>
<dbReference type="EMBL" id="DS989854">
    <property type="protein sequence ID" value="EDX74249.1"/>
    <property type="molecule type" value="Genomic_DNA"/>
</dbReference>
<reference evidence="1 2" key="1">
    <citation type="submission" date="2008-07" db="EMBL/GenBank/DDBJ databases">
        <authorList>
            <person name="Tandeau de Marsac N."/>
            <person name="Ferriera S."/>
            <person name="Johnson J."/>
            <person name="Kravitz S."/>
            <person name="Beeson K."/>
            <person name="Sutton G."/>
            <person name="Rogers Y.-H."/>
            <person name="Friedman R."/>
            <person name="Frazier M."/>
            <person name="Venter J.C."/>
        </authorList>
    </citation>
    <scope>NUCLEOTIDE SEQUENCE [LARGE SCALE GENOMIC DNA]</scope>
    <source>
        <strain evidence="1 2">PCC 7420</strain>
    </source>
</reference>
<keyword evidence="2" id="KW-1185">Reference proteome</keyword>
<dbReference type="OrthoDB" id="478351at2"/>
<dbReference type="RefSeq" id="WP_006102554.1">
    <property type="nucleotide sequence ID" value="NZ_DS989854.1"/>
</dbReference>
<dbReference type="eggNOG" id="COG5277">
    <property type="taxonomic scope" value="Bacteria"/>
</dbReference>
<accession>B4VVB0</accession>
<dbReference type="Proteomes" id="UP000003835">
    <property type="component" value="Unassembled WGS sequence"/>
</dbReference>
<dbReference type="HOGENOM" id="CLU_778312_0_0_3"/>
<dbReference type="AlphaFoldDB" id="B4VVB0"/>
<proteinExistence type="predicted"/>
<evidence type="ECO:0000313" key="2">
    <source>
        <dbReference type="Proteomes" id="UP000003835"/>
    </source>
</evidence>